<dbReference type="Proteomes" id="UP000194236">
    <property type="component" value="Unassembled WGS sequence"/>
</dbReference>
<proteinExistence type="predicted"/>
<sequence>DYLKSLAVQRLQNKAGEPVPELTVFAIGDRILVRRKNKRDQPFIGPFQVIKKLDHTKYEVKGSSPGPTMTCHVNQMKLFVGSDPLVSIPRRGRPGSNSGAACNVIFEASDNQS</sequence>
<organism evidence="1 2">
    <name type="scientific">Euroglyphus maynei</name>
    <name type="common">Mayne's house dust mite</name>
    <dbReference type="NCBI Taxonomy" id="6958"/>
    <lineage>
        <taxon>Eukaryota</taxon>
        <taxon>Metazoa</taxon>
        <taxon>Ecdysozoa</taxon>
        <taxon>Arthropoda</taxon>
        <taxon>Chelicerata</taxon>
        <taxon>Arachnida</taxon>
        <taxon>Acari</taxon>
        <taxon>Acariformes</taxon>
        <taxon>Sarcoptiformes</taxon>
        <taxon>Astigmata</taxon>
        <taxon>Psoroptidia</taxon>
        <taxon>Analgoidea</taxon>
        <taxon>Pyroglyphidae</taxon>
        <taxon>Pyroglyphinae</taxon>
        <taxon>Euroglyphus</taxon>
    </lineage>
</organism>
<gene>
    <name evidence="1" type="ORF">BLA29_003573</name>
</gene>
<reference evidence="1 2" key="1">
    <citation type="submission" date="2017-03" db="EMBL/GenBank/DDBJ databases">
        <title>Genome Survey of Euroglyphus maynei.</title>
        <authorList>
            <person name="Arlian L.G."/>
            <person name="Morgan M.S."/>
            <person name="Rider S.D."/>
        </authorList>
    </citation>
    <scope>NUCLEOTIDE SEQUENCE [LARGE SCALE GENOMIC DNA]</scope>
    <source>
        <strain evidence="1">Arlian Lab</strain>
        <tissue evidence="1">Whole body</tissue>
    </source>
</reference>
<dbReference type="OrthoDB" id="3863715at2759"/>
<name>A0A1Y3B0L4_EURMA</name>
<dbReference type="EMBL" id="MUJZ01050897">
    <property type="protein sequence ID" value="OTF73604.1"/>
    <property type="molecule type" value="Genomic_DNA"/>
</dbReference>
<evidence type="ECO:0000313" key="1">
    <source>
        <dbReference type="EMBL" id="OTF73604.1"/>
    </source>
</evidence>
<protein>
    <submittedName>
        <fullName evidence="1">Uncharacterized protein</fullName>
    </submittedName>
</protein>
<accession>A0A1Y3B0L4</accession>
<keyword evidence="2" id="KW-1185">Reference proteome</keyword>
<evidence type="ECO:0000313" key="2">
    <source>
        <dbReference type="Proteomes" id="UP000194236"/>
    </source>
</evidence>
<dbReference type="AlphaFoldDB" id="A0A1Y3B0L4"/>
<feature type="non-terminal residue" evidence="1">
    <location>
        <position position="1"/>
    </location>
</feature>
<comment type="caution">
    <text evidence="1">The sequence shown here is derived from an EMBL/GenBank/DDBJ whole genome shotgun (WGS) entry which is preliminary data.</text>
</comment>